<keyword evidence="2" id="KW-0966">Cell projection</keyword>
<dbReference type="AlphaFoldDB" id="A0A3S0W1M8"/>
<feature type="chain" id="PRO_5018523274" evidence="1">
    <location>
        <begin position="25"/>
        <end position="134"/>
    </location>
</feature>
<dbReference type="RefSeq" id="WP_127063268.1">
    <property type="nucleotide sequence ID" value="NZ_RZHF01000025.1"/>
</dbReference>
<name>A0A3S0W1M8_9GAMM</name>
<dbReference type="Proteomes" id="UP000287023">
    <property type="component" value="Unassembled WGS sequence"/>
</dbReference>
<feature type="signal peptide" evidence="1">
    <location>
        <begin position="1"/>
        <end position="24"/>
    </location>
</feature>
<proteinExistence type="predicted"/>
<comment type="caution">
    <text evidence="2">The sequence shown here is derived from an EMBL/GenBank/DDBJ whole genome shotgun (WGS) entry which is preliminary data.</text>
</comment>
<keyword evidence="2" id="KW-0969">Cilium</keyword>
<evidence type="ECO:0000256" key="1">
    <source>
        <dbReference type="SAM" id="SignalP"/>
    </source>
</evidence>
<dbReference type="EMBL" id="RZHF01000025">
    <property type="protein sequence ID" value="RUR29157.1"/>
    <property type="molecule type" value="Genomic_DNA"/>
</dbReference>
<keyword evidence="1" id="KW-0732">Signal</keyword>
<evidence type="ECO:0000313" key="2">
    <source>
        <dbReference type="EMBL" id="RUR29157.1"/>
    </source>
</evidence>
<reference evidence="2 3" key="1">
    <citation type="submission" date="2018-12" db="EMBL/GenBank/DDBJ databases">
        <title>three novel Halomonas strain isolated from plants.</title>
        <authorList>
            <person name="Sun C."/>
        </authorList>
    </citation>
    <scope>NUCLEOTIDE SEQUENCE [LARGE SCALE GENOMIC DNA]</scope>
    <source>
        <strain evidence="2 3">JCM 18142</strain>
    </source>
</reference>
<sequence length="134" mass="14534">MLSWYVKIIGSCWLAVGLIGAAHAAGSWSAQVQSVMVAMSDRDSRSQPVAPPSGVLSQAGVIDRIHWRLDAPPGSAINVWLCHPEQCVALSGMRGTVTQLAGRHANEPLHFRFSLRPGQRPVRVQGLQVIVNYQ</sequence>
<gene>
    <name evidence="2" type="ORF">ELY38_16435</name>
</gene>
<protein>
    <submittedName>
        <fullName evidence="2">Flagellar FlhE</fullName>
    </submittedName>
</protein>
<accession>A0A3S0W1M8</accession>
<keyword evidence="2" id="KW-0282">Flagellum</keyword>
<keyword evidence="3" id="KW-1185">Reference proteome</keyword>
<organism evidence="2 3">
    <name type="scientific">Vreelandella nanhaiensis</name>
    <dbReference type="NCBI Taxonomy" id="1258546"/>
    <lineage>
        <taxon>Bacteria</taxon>
        <taxon>Pseudomonadati</taxon>
        <taxon>Pseudomonadota</taxon>
        <taxon>Gammaproteobacteria</taxon>
        <taxon>Oceanospirillales</taxon>
        <taxon>Halomonadaceae</taxon>
        <taxon>Vreelandella</taxon>
    </lineage>
</organism>
<dbReference type="OrthoDB" id="7064581at2"/>
<dbReference type="Pfam" id="PF06366">
    <property type="entry name" value="FlhE"/>
    <property type="match status" value="1"/>
</dbReference>
<evidence type="ECO:0000313" key="3">
    <source>
        <dbReference type="Proteomes" id="UP000287023"/>
    </source>
</evidence>
<dbReference type="InterPro" id="IPR009420">
    <property type="entry name" value="FlhE"/>
</dbReference>